<name>A0A319C783_9EURO</name>
<feature type="transmembrane region" description="Helical" evidence="2">
    <location>
        <begin position="133"/>
        <end position="157"/>
    </location>
</feature>
<dbReference type="STRING" id="1448315.A0A319C783"/>
<reference evidence="3 4" key="1">
    <citation type="submission" date="2016-12" db="EMBL/GenBank/DDBJ databases">
        <title>The genomes of Aspergillus section Nigri reveals drivers in fungal speciation.</title>
        <authorList>
            <consortium name="DOE Joint Genome Institute"/>
            <person name="Vesth T.C."/>
            <person name="Nybo J."/>
            <person name="Theobald S."/>
            <person name="Brandl J."/>
            <person name="Frisvad J.C."/>
            <person name="Nielsen K.F."/>
            <person name="Lyhne E.K."/>
            <person name="Kogle M.E."/>
            <person name="Kuo A."/>
            <person name="Riley R."/>
            <person name="Clum A."/>
            <person name="Nolan M."/>
            <person name="Lipzen A."/>
            <person name="Salamov A."/>
            <person name="Henrissat B."/>
            <person name="Wiebenga A."/>
            <person name="De Vries R.P."/>
            <person name="Grigoriev I.V."/>
            <person name="Mortensen U.H."/>
            <person name="Andersen M.R."/>
            <person name="Baker S.E."/>
        </authorList>
    </citation>
    <scope>NUCLEOTIDE SEQUENCE [LARGE SCALE GENOMIC DNA]</scope>
    <source>
        <strain evidence="3 4">CBS 121591</strain>
    </source>
</reference>
<evidence type="ECO:0000256" key="1">
    <source>
        <dbReference type="SAM" id="MobiDB-lite"/>
    </source>
</evidence>
<accession>A0A319C783</accession>
<evidence type="ECO:0000256" key="2">
    <source>
        <dbReference type="SAM" id="Phobius"/>
    </source>
</evidence>
<keyword evidence="4" id="KW-1185">Reference proteome</keyword>
<dbReference type="Proteomes" id="UP000248340">
    <property type="component" value="Unassembled WGS sequence"/>
</dbReference>
<organism evidence="3 4">
    <name type="scientific">Aspergillus uvarum CBS 121591</name>
    <dbReference type="NCBI Taxonomy" id="1448315"/>
    <lineage>
        <taxon>Eukaryota</taxon>
        <taxon>Fungi</taxon>
        <taxon>Dikarya</taxon>
        <taxon>Ascomycota</taxon>
        <taxon>Pezizomycotina</taxon>
        <taxon>Eurotiomycetes</taxon>
        <taxon>Eurotiomycetidae</taxon>
        <taxon>Eurotiales</taxon>
        <taxon>Aspergillaceae</taxon>
        <taxon>Aspergillus</taxon>
        <taxon>Aspergillus subgen. Circumdati</taxon>
    </lineage>
</organism>
<dbReference type="RefSeq" id="XP_025489889.1">
    <property type="nucleotide sequence ID" value="XM_025629927.1"/>
</dbReference>
<feature type="compositionally biased region" description="Low complexity" evidence="1">
    <location>
        <begin position="45"/>
        <end position="111"/>
    </location>
</feature>
<dbReference type="AlphaFoldDB" id="A0A319C783"/>
<protein>
    <recommendedName>
        <fullName evidence="5">Mid2 domain-containing protein</fullName>
    </recommendedName>
</protein>
<dbReference type="GeneID" id="37132668"/>
<dbReference type="OrthoDB" id="5431298at2759"/>
<evidence type="ECO:0008006" key="5">
    <source>
        <dbReference type="Google" id="ProtNLM"/>
    </source>
</evidence>
<proteinExistence type="predicted"/>
<keyword evidence="2" id="KW-0812">Transmembrane</keyword>
<evidence type="ECO:0000313" key="3">
    <source>
        <dbReference type="EMBL" id="PYH79689.1"/>
    </source>
</evidence>
<keyword evidence="2" id="KW-1133">Transmembrane helix</keyword>
<feature type="region of interest" description="Disordered" evidence="1">
    <location>
        <begin position="43"/>
        <end position="124"/>
    </location>
</feature>
<gene>
    <name evidence="3" type="ORF">BO82DRAFT_125790</name>
</gene>
<dbReference type="EMBL" id="KZ821716">
    <property type="protein sequence ID" value="PYH79689.1"/>
    <property type="molecule type" value="Genomic_DNA"/>
</dbReference>
<evidence type="ECO:0000313" key="4">
    <source>
        <dbReference type="Proteomes" id="UP000248340"/>
    </source>
</evidence>
<sequence length="224" mass="23590">MAALAVRAASDSCPTHTQWYVCAKGGYSGCCSVDPCTSGVCADDSSSSSRSGTTTSKISSTSSKSTVVEVKTKTTSTSTSSRSTTSTTTTIPTATRPTATANTATTSTPNPTTTPTPTPTATAHHKPNRINQALIAGVVGGILALLILAALVLYSIYRAKKRRRGQFRLLHWRHPGTLGSVSTSKEERLIGGEESGTEMVETKGSLLFPPSFLRLKTRMERESS</sequence>
<dbReference type="VEuPathDB" id="FungiDB:BO82DRAFT_125790"/>
<keyword evidence="2" id="KW-0472">Membrane</keyword>